<feature type="region of interest" description="Disordered" evidence="2">
    <location>
        <begin position="68"/>
        <end position="87"/>
    </location>
</feature>
<keyword evidence="1" id="KW-0645">Protease</keyword>
<dbReference type="GO" id="GO:0004190">
    <property type="term" value="F:aspartic-type endopeptidase activity"/>
    <property type="evidence" value="ECO:0007669"/>
    <property type="project" value="UniProtKB-KW"/>
</dbReference>
<dbReference type="OrthoDB" id="1729718at2759"/>
<organism evidence="6 7">
    <name type="scientific">Cucumis melo var. makuwa</name>
    <name type="common">Oriental melon</name>
    <dbReference type="NCBI Taxonomy" id="1194695"/>
    <lineage>
        <taxon>Eukaryota</taxon>
        <taxon>Viridiplantae</taxon>
        <taxon>Streptophyta</taxon>
        <taxon>Embryophyta</taxon>
        <taxon>Tracheophyta</taxon>
        <taxon>Spermatophyta</taxon>
        <taxon>Magnoliopsida</taxon>
        <taxon>eudicotyledons</taxon>
        <taxon>Gunneridae</taxon>
        <taxon>Pentapetalae</taxon>
        <taxon>rosids</taxon>
        <taxon>fabids</taxon>
        <taxon>Cucurbitales</taxon>
        <taxon>Cucurbitaceae</taxon>
        <taxon>Benincaseae</taxon>
        <taxon>Cucumis</taxon>
    </lineage>
</organism>
<dbReference type="PANTHER" id="PTHR11439:SF491">
    <property type="entry name" value="INTEGRASE CATALYTIC DOMAIN-CONTAINING PROTEIN"/>
    <property type="match status" value="1"/>
</dbReference>
<evidence type="ECO:0000259" key="4">
    <source>
        <dbReference type="Pfam" id="PF13976"/>
    </source>
</evidence>
<evidence type="ECO:0000313" key="7">
    <source>
        <dbReference type="Proteomes" id="UP000321393"/>
    </source>
</evidence>
<dbReference type="AlphaFoldDB" id="A0A5A7VLE3"/>
<dbReference type="SUPFAM" id="SSF56672">
    <property type="entry name" value="DNA/RNA polymerases"/>
    <property type="match status" value="1"/>
</dbReference>
<reference evidence="6 7" key="1">
    <citation type="submission" date="2019-08" db="EMBL/GenBank/DDBJ databases">
        <title>Draft genome sequences of two oriental melons (Cucumis melo L. var makuwa).</title>
        <authorList>
            <person name="Kwon S.-Y."/>
        </authorList>
    </citation>
    <scope>NUCLEOTIDE SEQUENCE [LARGE SCALE GENOMIC DNA]</scope>
    <source>
        <strain evidence="7">cv. SW 3</strain>
        <tissue evidence="6">Leaf</tissue>
    </source>
</reference>
<proteinExistence type="predicted"/>
<dbReference type="EMBL" id="SSTE01000903">
    <property type="protein sequence ID" value="KAA0066139.1"/>
    <property type="molecule type" value="Genomic_DNA"/>
</dbReference>
<feature type="domain" description="Retrovirus-related Pol polyprotein from transposon TNT 1-94-like beta-barrel" evidence="5">
    <location>
        <begin position="127"/>
        <end position="206"/>
    </location>
</feature>
<evidence type="ECO:0000256" key="1">
    <source>
        <dbReference type="ARBA" id="ARBA00022750"/>
    </source>
</evidence>
<evidence type="ECO:0000313" key="6">
    <source>
        <dbReference type="EMBL" id="KAA0066139.1"/>
    </source>
</evidence>
<dbReference type="InterPro" id="IPR054722">
    <property type="entry name" value="PolX-like_BBD"/>
</dbReference>
<protein>
    <recommendedName>
        <fullName evidence="8">Retrovirus-related Pol polyprotein from transposon TNT 1-94</fullName>
    </recommendedName>
</protein>
<dbReference type="InterPro" id="IPR013103">
    <property type="entry name" value="RVT_2"/>
</dbReference>
<dbReference type="InterPro" id="IPR043502">
    <property type="entry name" value="DNA/RNA_pol_sf"/>
</dbReference>
<sequence length="666" mass="76368">MSIVLDALNTRNLKIKKEHKDGELLMARGRSEKKRWKGKERSSWSKSNEKFRKCFLCHKGRFKKNCPLNKSKQASSSKHAAETSEANVTDGYNSVEITNGYDSAKTTDGYESAEVLMVSHRDIQDAWIMDSWCTFHMTPNRDFLTNFQNSDGRKVLLGDNGTCDVKGTGLVQIATHDGMIRILTNVRFVPKLKRNPISLGELDRSGSAAIVLGKVTDMSMLWHKRLAHVSERGLQALSQQGFLGGVKDVELRCIIGKSTRVKFGKGKHTTKVDSIEAESLTFEEAIVFDSKKQWKDARAQSCSFYKRIRHGRWFQSKWIYKIKPGTGGDSKPRYKARLVAKGYTQNEGVDFHEIFSPVVRHSSIRLILSTAIHFNMFIEQMDVTLIGELEEVIYTAQPKGYKVKGKEDMVFCLHKSIYGLKQSPRQWYIRFDTFIMKQGFHENSYDACVYWKLSQKGTYMYLLLYVKDMILVSKDYAEICELKKQLSNEFEMKDLGELKMILGMDVKGDREKVSTPLASHFKLSPSQCPVTEQDLDKRRSLSGHIFRLYDNVVNWKVTLQQVAALSTTESEYISFGEAVKEAVWLKRIVGELLLQKFIPIIHCDSQSAIHLAKNPSHHEQSKHIDVKFHYIKNVIAQKDVQLVKVHTVENLSDMLIKFRESVWCLK</sequence>
<evidence type="ECO:0000256" key="2">
    <source>
        <dbReference type="SAM" id="MobiDB-lite"/>
    </source>
</evidence>
<dbReference type="Pfam" id="PF22936">
    <property type="entry name" value="Pol_BBD"/>
    <property type="match status" value="1"/>
</dbReference>
<evidence type="ECO:0008006" key="8">
    <source>
        <dbReference type="Google" id="ProtNLM"/>
    </source>
</evidence>
<dbReference type="CDD" id="cd09272">
    <property type="entry name" value="RNase_HI_RT_Ty1"/>
    <property type="match status" value="1"/>
</dbReference>
<dbReference type="Pfam" id="PF07727">
    <property type="entry name" value="RVT_2"/>
    <property type="match status" value="1"/>
</dbReference>
<evidence type="ECO:0000259" key="3">
    <source>
        <dbReference type="Pfam" id="PF07727"/>
    </source>
</evidence>
<accession>A0A5A7VLE3</accession>
<evidence type="ECO:0000259" key="5">
    <source>
        <dbReference type="Pfam" id="PF22936"/>
    </source>
</evidence>
<dbReference type="Proteomes" id="UP000321393">
    <property type="component" value="Unassembled WGS sequence"/>
</dbReference>
<gene>
    <name evidence="6" type="ORF">E6C27_scaffold21G001400</name>
</gene>
<keyword evidence="1" id="KW-0378">Hydrolase</keyword>
<feature type="domain" description="Reverse transcriptase Ty1/copia-type" evidence="3">
    <location>
        <begin position="315"/>
        <end position="510"/>
    </location>
</feature>
<name>A0A5A7VLE3_CUCMM</name>
<keyword evidence="1" id="KW-0064">Aspartyl protease</keyword>
<dbReference type="InterPro" id="IPR025724">
    <property type="entry name" value="GAG-pre-integrase_dom"/>
</dbReference>
<dbReference type="PANTHER" id="PTHR11439">
    <property type="entry name" value="GAG-POL-RELATED RETROTRANSPOSON"/>
    <property type="match status" value="1"/>
</dbReference>
<dbReference type="Pfam" id="PF13976">
    <property type="entry name" value="gag_pre-integrs"/>
    <property type="match status" value="1"/>
</dbReference>
<feature type="domain" description="GAG-pre-integrase" evidence="4">
    <location>
        <begin position="207"/>
        <end position="257"/>
    </location>
</feature>
<comment type="caution">
    <text evidence="6">The sequence shown here is derived from an EMBL/GenBank/DDBJ whole genome shotgun (WGS) entry which is preliminary data.</text>
</comment>